<feature type="transmembrane region" description="Helical" evidence="7">
    <location>
        <begin position="214"/>
        <end position="235"/>
    </location>
</feature>
<keyword evidence="11" id="KW-1185">Reference proteome</keyword>
<evidence type="ECO:0000256" key="6">
    <source>
        <dbReference type="SAM" id="MobiDB-lite"/>
    </source>
</evidence>
<feature type="transmembrane region" description="Helical" evidence="7">
    <location>
        <begin position="247"/>
        <end position="276"/>
    </location>
</feature>
<comment type="subcellular location">
    <subcellularLocation>
        <location evidence="1">Membrane</location>
        <topology evidence="1">Multi-pass membrane protein</topology>
    </subcellularLocation>
</comment>
<feature type="region of interest" description="Disordered" evidence="6">
    <location>
        <begin position="458"/>
        <end position="492"/>
    </location>
</feature>
<feature type="domain" description="GOST seven transmembrane" evidence="9">
    <location>
        <begin position="179"/>
        <end position="424"/>
    </location>
</feature>
<protein>
    <submittedName>
        <fullName evidence="10">Transmembrane protein 87A</fullName>
    </submittedName>
</protein>
<evidence type="ECO:0000313" key="10">
    <source>
        <dbReference type="EMBL" id="TPP61064.1"/>
    </source>
</evidence>
<dbReference type="PANTHER" id="PTHR21229:SF1">
    <property type="entry name" value="GH17801P"/>
    <property type="match status" value="1"/>
</dbReference>
<dbReference type="Pfam" id="PF06814">
    <property type="entry name" value="GOST_TM"/>
    <property type="match status" value="1"/>
</dbReference>
<name>A0A504YIJ5_FASGI</name>
<feature type="transmembrane region" description="Helical" evidence="7">
    <location>
        <begin position="362"/>
        <end position="381"/>
    </location>
</feature>
<feature type="compositionally biased region" description="Polar residues" evidence="6">
    <location>
        <begin position="472"/>
        <end position="486"/>
    </location>
</feature>
<evidence type="ECO:0000256" key="5">
    <source>
        <dbReference type="ARBA" id="ARBA00023136"/>
    </source>
</evidence>
<feature type="signal peptide" evidence="8">
    <location>
        <begin position="1"/>
        <end position="20"/>
    </location>
</feature>
<evidence type="ECO:0000256" key="2">
    <source>
        <dbReference type="ARBA" id="ARBA00022692"/>
    </source>
</evidence>
<dbReference type="GO" id="GO:0005794">
    <property type="term" value="C:Golgi apparatus"/>
    <property type="evidence" value="ECO:0007669"/>
    <property type="project" value="TreeGrafter"/>
</dbReference>
<evidence type="ECO:0000313" key="11">
    <source>
        <dbReference type="Proteomes" id="UP000316759"/>
    </source>
</evidence>
<keyword evidence="4 7" id="KW-1133">Transmembrane helix</keyword>
<dbReference type="InterPro" id="IPR053937">
    <property type="entry name" value="GOST_TM"/>
</dbReference>
<evidence type="ECO:0000256" key="3">
    <source>
        <dbReference type="ARBA" id="ARBA00022729"/>
    </source>
</evidence>
<dbReference type="AlphaFoldDB" id="A0A504YIJ5"/>
<dbReference type="STRING" id="46835.A0A504YIJ5"/>
<organism evidence="10 11">
    <name type="scientific">Fasciola gigantica</name>
    <name type="common">Giant liver fluke</name>
    <dbReference type="NCBI Taxonomy" id="46835"/>
    <lineage>
        <taxon>Eukaryota</taxon>
        <taxon>Metazoa</taxon>
        <taxon>Spiralia</taxon>
        <taxon>Lophotrochozoa</taxon>
        <taxon>Platyhelminthes</taxon>
        <taxon>Trematoda</taxon>
        <taxon>Digenea</taxon>
        <taxon>Plagiorchiida</taxon>
        <taxon>Echinostomata</taxon>
        <taxon>Echinostomatoidea</taxon>
        <taxon>Fasciolidae</taxon>
        <taxon>Fasciola</taxon>
    </lineage>
</organism>
<comment type="caution">
    <text evidence="10">The sequence shown here is derived from an EMBL/GenBank/DDBJ whole genome shotgun (WGS) entry which is preliminary data.</text>
</comment>
<dbReference type="OrthoDB" id="19932at2759"/>
<feature type="transmembrane region" description="Helical" evidence="7">
    <location>
        <begin position="288"/>
        <end position="305"/>
    </location>
</feature>
<evidence type="ECO:0000256" key="7">
    <source>
        <dbReference type="SAM" id="Phobius"/>
    </source>
</evidence>
<dbReference type="EMBL" id="SUNJ01008661">
    <property type="protein sequence ID" value="TPP61064.1"/>
    <property type="molecule type" value="Genomic_DNA"/>
</dbReference>
<reference evidence="10 11" key="1">
    <citation type="submission" date="2019-04" db="EMBL/GenBank/DDBJ databases">
        <title>Annotation for the trematode Fasciola gigantica.</title>
        <authorList>
            <person name="Choi Y.-J."/>
        </authorList>
    </citation>
    <scope>NUCLEOTIDE SEQUENCE [LARGE SCALE GENOMIC DNA]</scope>
    <source>
        <strain evidence="10">Uganda_cow_1</strain>
    </source>
</reference>
<dbReference type="GO" id="GO:0016020">
    <property type="term" value="C:membrane"/>
    <property type="evidence" value="ECO:0007669"/>
    <property type="project" value="UniProtKB-SubCell"/>
</dbReference>
<feature type="transmembrane region" description="Helical" evidence="7">
    <location>
        <begin position="317"/>
        <end position="341"/>
    </location>
</feature>
<dbReference type="PANTHER" id="PTHR21229">
    <property type="entry name" value="LUNG SEVEN TRANSMEMBRANE RECEPTOR"/>
    <property type="match status" value="1"/>
</dbReference>
<dbReference type="Proteomes" id="UP000316759">
    <property type="component" value="Unassembled WGS sequence"/>
</dbReference>
<dbReference type="GO" id="GO:0005829">
    <property type="term" value="C:cytosol"/>
    <property type="evidence" value="ECO:0007669"/>
    <property type="project" value="GOC"/>
</dbReference>
<keyword evidence="5 7" id="KW-0472">Membrane</keyword>
<feature type="transmembrane region" description="Helical" evidence="7">
    <location>
        <begin position="188"/>
        <end position="207"/>
    </location>
</feature>
<sequence>MYWETVAVAFLLFLLEPCNCLPEKSIWDTRITSKSLLDMQKSMLVSSDVYIRIYCHKDSSISVSWLLVQSPCIEMFVGLDAAVYMTKLERNMSFPQYTSFKSGFAAVQCNQSTTQFVESASAIAGKPHVPGLLVRTWEDGAYMFGFKVQCAQPECDLDLDVHVEMRNSDGTYLSAVEYPFLPFNGIMVLFYLVFVLIWLVLTIMYWHTLMRIQFYIGLVLILGLWEHLTLTAIYGNLQTMGTVSPSAVYFAELIACFKRTLARLLVLIACLGYGVTIPNLSKIWFRRCLAIGSVYFILVTMEGMTRTHYPRFHTTQFLLATLFPLMCLDAAIMWWIFIYLARTLRETRLRHSSIKHKLYRNFSYVLVVVSLVSVAFMIWSIMSFKRHFCIENWRLLWINDAFWQTLFLVIMAVIIIMWRPTAANREYAYSLLDAPLFDANENDNEVLLENLSYPDGDSNNIRTRNAGDTDIRNQSQEPTANEQNNVPRVVPPGIRPTIVERIGIEASSGPNEQQPVWKTD</sequence>
<evidence type="ECO:0000256" key="8">
    <source>
        <dbReference type="SAM" id="SignalP"/>
    </source>
</evidence>
<dbReference type="InterPro" id="IPR009637">
    <property type="entry name" value="GPR107/GPR108-like"/>
</dbReference>
<evidence type="ECO:0000256" key="1">
    <source>
        <dbReference type="ARBA" id="ARBA00004141"/>
    </source>
</evidence>
<feature type="chain" id="PRO_5021437948" evidence="8">
    <location>
        <begin position="21"/>
        <end position="520"/>
    </location>
</feature>
<evidence type="ECO:0000259" key="9">
    <source>
        <dbReference type="Pfam" id="PF06814"/>
    </source>
</evidence>
<evidence type="ECO:0000256" key="4">
    <source>
        <dbReference type="ARBA" id="ARBA00022989"/>
    </source>
</evidence>
<keyword evidence="3 8" id="KW-0732">Signal</keyword>
<gene>
    <name evidence="10" type="ORF">FGIG_07098</name>
</gene>
<proteinExistence type="predicted"/>
<keyword evidence="2 7" id="KW-0812">Transmembrane</keyword>
<feature type="transmembrane region" description="Helical" evidence="7">
    <location>
        <begin position="401"/>
        <end position="418"/>
    </location>
</feature>
<accession>A0A504YIJ5</accession>
<dbReference type="GO" id="GO:0042147">
    <property type="term" value="P:retrograde transport, endosome to Golgi"/>
    <property type="evidence" value="ECO:0007669"/>
    <property type="project" value="TreeGrafter"/>
</dbReference>